<keyword evidence="3" id="KW-0808">Transferase</keyword>
<feature type="domain" description="DNA methylase N-4/N-6" evidence="9">
    <location>
        <begin position="15"/>
        <end position="253"/>
    </location>
</feature>
<evidence type="ECO:0000256" key="8">
    <source>
        <dbReference type="RuleBase" id="RU362026"/>
    </source>
</evidence>
<name>A0A117MH57_9EURY</name>
<dbReference type="PANTHER" id="PTHR13370:SF3">
    <property type="entry name" value="TRNA (GUANINE(10)-N2)-METHYLTRANSFERASE HOMOLOG"/>
    <property type="match status" value="1"/>
</dbReference>
<keyword evidence="4 8" id="KW-0949">S-adenosyl-L-methionine</keyword>
<dbReference type="InterPro" id="IPR001091">
    <property type="entry name" value="RM_Methyltransferase"/>
</dbReference>
<dbReference type="Gene3D" id="3.40.50.150">
    <property type="entry name" value="Vaccinia Virus protein VP39"/>
    <property type="match status" value="1"/>
</dbReference>
<dbReference type="GO" id="GO:0005737">
    <property type="term" value="C:cytoplasm"/>
    <property type="evidence" value="ECO:0007669"/>
    <property type="project" value="TreeGrafter"/>
</dbReference>
<comment type="caution">
    <text evidence="10">The sequence shown here is derived from an EMBL/GenBank/DDBJ whole genome shotgun (WGS) entry which is preliminary data.</text>
</comment>
<dbReference type="InterPro" id="IPR002941">
    <property type="entry name" value="DNA_methylase_N4/N6"/>
</dbReference>
<comment type="catalytic activity">
    <reaction evidence="7 8">
        <text>a 2'-deoxycytidine in DNA + S-adenosyl-L-methionine = an N(4)-methyl-2'-deoxycytidine in DNA + S-adenosyl-L-homocysteine + H(+)</text>
        <dbReference type="Rhea" id="RHEA:16857"/>
        <dbReference type="Rhea" id="RHEA-COMP:11369"/>
        <dbReference type="Rhea" id="RHEA-COMP:13674"/>
        <dbReference type="ChEBI" id="CHEBI:15378"/>
        <dbReference type="ChEBI" id="CHEBI:57856"/>
        <dbReference type="ChEBI" id="CHEBI:59789"/>
        <dbReference type="ChEBI" id="CHEBI:85452"/>
        <dbReference type="ChEBI" id="CHEBI:137933"/>
        <dbReference type="EC" id="2.1.1.113"/>
    </reaction>
</comment>
<dbReference type="GO" id="GO:0015667">
    <property type="term" value="F:site-specific DNA-methyltransferase (cytosine-N4-specific) activity"/>
    <property type="evidence" value="ECO:0007669"/>
    <property type="project" value="UniProtKB-EC"/>
</dbReference>
<dbReference type="PRINTS" id="PR00508">
    <property type="entry name" value="S21N4MTFRASE"/>
</dbReference>
<evidence type="ECO:0000256" key="3">
    <source>
        <dbReference type="ARBA" id="ARBA00022679"/>
    </source>
</evidence>
<evidence type="ECO:0000256" key="4">
    <source>
        <dbReference type="ARBA" id="ARBA00022691"/>
    </source>
</evidence>
<keyword evidence="5 8" id="KW-0680">Restriction system</keyword>
<organism evidence="10 11">
    <name type="scientific">Methanoculleus marisnigri</name>
    <dbReference type="NCBI Taxonomy" id="2198"/>
    <lineage>
        <taxon>Archaea</taxon>
        <taxon>Methanobacteriati</taxon>
        <taxon>Methanobacteriota</taxon>
        <taxon>Stenosarchaea group</taxon>
        <taxon>Methanomicrobia</taxon>
        <taxon>Methanomicrobiales</taxon>
        <taxon>Methanomicrobiaceae</taxon>
        <taxon>Methanoculleus</taxon>
    </lineage>
</organism>
<dbReference type="Proteomes" id="UP000054598">
    <property type="component" value="Unassembled WGS sequence"/>
</dbReference>
<evidence type="ECO:0000256" key="7">
    <source>
        <dbReference type="ARBA" id="ARBA00049120"/>
    </source>
</evidence>
<gene>
    <name evidence="10" type="ORF">XE10_0420</name>
</gene>
<keyword evidence="6" id="KW-0238">DNA-binding</keyword>
<dbReference type="Pfam" id="PF01555">
    <property type="entry name" value="N6_N4_Mtase"/>
    <property type="match status" value="1"/>
</dbReference>
<accession>A0A117MH57</accession>
<evidence type="ECO:0000256" key="6">
    <source>
        <dbReference type="ARBA" id="ARBA00023125"/>
    </source>
</evidence>
<keyword evidence="2 8" id="KW-0489">Methyltransferase</keyword>
<proteinExistence type="inferred from homology"/>
<dbReference type="PROSITE" id="PS00093">
    <property type="entry name" value="N4_MTASE"/>
    <property type="match status" value="1"/>
</dbReference>
<dbReference type="PATRIC" id="fig|2198.3.peg.183"/>
<evidence type="ECO:0000256" key="2">
    <source>
        <dbReference type="ARBA" id="ARBA00022603"/>
    </source>
</evidence>
<evidence type="ECO:0000256" key="1">
    <source>
        <dbReference type="ARBA" id="ARBA00010203"/>
    </source>
</evidence>
<dbReference type="EMBL" id="LGHE01000029">
    <property type="protein sequence ID" value="KUL03780.1"/>
    <property type="molecule type" value="Genomic_DNA"/>
</dbReference>
<dbReference type="GO" id="GO:0008170">
    <property type="term" value="F:N-methyltransferase activity"/>
    <property type="evidence" value="ECO:0007669"/>
    <property type="project" value="InterPro"/>
</dbReference>
<protein>
    <recommendedName>
        <fullName evidence="8">Type II methyltransferase</fullName>
        <ecNumber evidence="8">2.1.1.113</ecNumber>
    </recommendedName>
    <alternativeName>
        <fullName evidence="8">N-4 cytosine-specific methyltransferase</fullName>
    </alternativeName>
</protein>
<sequence length="266" mass="30064">MDCIRGMQRLPEGSVDVIVTSPPYNIGKDYNSYNDRQPREDYLDWIGEVAAGAARVLADDGSFFLNIGGKPRDPWIPFDVLQRFRPHFELQNVIHWVKSIAIEKEDVGSYENIAGDIAVGHYQPVNSSRYLSQCHEHIFHFTKKGEVALDKLGIGVPYQDKSNIGRWKAAERDLRDRGNTWFIPYRTIRSSRPHPTSFPEKLPEMCIRLHGCRPGTLVLDPFMGIGSTALAALALGADYIGFEIDPDYRAIAEARIAEACREKEQT</sequence>
<evidence type="ECO:0000313" key="10">
    <source>
        <dbReference type="EMBL" id="KUL03780.1"/>
    </source>
</evidence>
<evidence type="ECO:0000313" key="11">
    <source>
        <dbReference type="Proteomes" id="UP000054598"/>
    </source>
</evidence>
<dbReference type="PANTHER" id="PTHR13370">
    <property type="entry name" value="RNA METHYLASE-RELATED"/>
    <property type="match status" value="1"/>
</dbReference>
<dbReference type="InterPro" id="IPR029063">
    <property type="entry name" value="SAM-dependent_MTases_sf"/>
</dbReference>
<comment type="similarity">
    <text evidence="1">Belongs to the N(4)/N(6)-methyltransferase family. N(4) subfamily.</text>
</comment>
<dbReference type="AlphaFoldDB" id="A0A117MH57"/>
<dbReference type="GO" id="GO:0032259">
    <property type="term" value="P:methylation"/>
    <property type="evidence" value="ECO:0007669"/>
    <property type="project" value="UniProtKB-KW"/>
</dbReference>
<evidence type="ECO:0000256" key="5">
    <source>
        <dbReference type="ARBA" id="ARBA00022747"/>
    </source>
</evidence>
<dbReference type="SUPFAM" id="SSF53335">
    <property type="entry name" value="S-adenosyl-L-methionine-dependent methyltransferases"/>
    <property type="match status" value="1"/>
</dbReference>
<dbReference type="GO" id="GO:0003677">
    <property type="term" value="F:DNA binding"/>
    <property type="evidence" value="ECO:0007669"/>
    <property type="project" value="UniProtKB-KW"/>
</dbReference>
<evidence type="ECO:0000259" key="9">
    <source>
        <dbReference type="Pfam" id="PF01555"/>
    </source>
</evidence>
<dbReference type="EC" id="2.1.1.113" evidence="8"/>
<dbReference type="GO" id="GO:0009307">
    <property type="term" value="P:DNA restriction-modification system"/>
    <property type="evidence" value="ECO:0007669"/>
    <property type="project" value="UniProtKB-KW"/>
</dbReference>
<dbReference type="InterPro" id="IPR017985">
    <property type="entry name" value="MeTrfase_CN4_CS"/>
</dbReference>
<reference evidence="11" key="1">
    <citation type="journal article" date="2015" name="MBio">
        <title>Genome-Resolved Metagenomic Analysis Reveals Roles for Candidate Phyla and Other Microbial Community Members in Biogeochemical Transformations in Oil Reservoirs.</title>
        <authorList>
            <person name="Hu P."/>
            <person name="Tom L."/>
            <person name="Singh A."/>
            <person name="Thomas B.C."/>
            <person name="Baker B.J."/>
            <person name="Piceno Y.M."/>
            <person name="Andersen G.L."/>
            <person name="Banfield J.F."/>
        </authorList>
    </citation>
    <scope>NUCLEOTIDE SEQUENCE [LARGE SCALE GENOMIC DNA]</scope>
</reference>